<gene>
    <name evidence="3" type="ORF">ASTO00021_LOCUS8995</name>
</gene>
<dbReference type="InterPro" id="IPR004345">
    <property type="entry name" value="TB2_DP1_HVA22"/>
</dbReference>
<feature type="transmembrane region" description="Helical" evidence="2">
    <location>
        <begin position="101"/>
        <end position="121"/>
    </location>
</feature>
<accession>A0A7S3LQD0</accession>
<dbReference type="PANTHER" id="PTHR12300">
    <property type="entry name" value="HVA22-LIKE PROTEINS"/>
    <property type="match status" value="1"/>
</dbReference>
<dbReference type="Pfam" id="PF03134">
    <property type="entry name" value="TB2_DP1_HVA22"/>
    <property type="match status" value="1"/>
</dbReference>
<feature type="compositionally biased region" description="Basic and acidic residues" evidence="1">
    <location>
        <begin position="440"/>
        <end position="451"/>
    </location>
</feature>
<evidence type="ECO:0000256" key="2">
    <source>
        <dbReference type="SAM" id="Phobius"/>
    </source>
</evidence>
<feature type="region of interest" description="Disordered" evidence="1">
    <location>
        <begin position="440"/>
        <end position="563"/>
    </location>
</feature>
<feature type="compositionally biased region" description="Basic and acidic residues" evidence="1">
    <location>
        <begin position="554"/>
        <end position="563"/>
    </location>
</feature>
<reference evidence="3" key="1">
    <citation type="submission" date="2021-01" db="EMBL/GenBank/DDBJ databases">
        <authorList>
            <person name="Corre E."/>
            <person name="Pelletier E."/>
            <person name="Niang G."/>
            <person name="Scheremetjew M."/>
            <person name="Finn R."/>
            <person name="Kale V."/>
            <person name="Holt S."/>
            <person name="Cochrane G."/>
            <person name="Meng A."/>
            <person name="Brown T."/>
            <person name="Cohen L."/>
        </authorList>
    </citation>
    <scope>NUCLEOTIDE SEQUENCE</scope>
    <source>
        <strain evidence="3">GSBS06</strain>
    </source>
</reference>
<proteinExistence type="predicted"/>
<feature type="region of interest" description="Disordered" evidence="1">
    <location>
        <begin position="34"/>
        <end position="53"/>
    </location>
</feature>
<evidence type="ECO:0008006" key="4">
    <source>
        <dbReference type="Google" id="ProtNLM"/>
    </source>
</evidence>
<dbReference type="AlphaFoldDB" id="A0A7S3LQD0"/>
<feature type="compositionally biased region" description="Basic residues" evidence="1">
    <location>
        <begin position="512"/>
        <end position="531"/>
    </location>
</feature>
<keyword evidence="2" id="KW-0812">Transmembrane</keyword>
<dbReference type="EMBL" id="HBIN01011971">
    <property type="protein sequence ID" value="CAE0438773.1"/>
    <property type="molecule type" value="Transcribed_RNA"/>
</dbReference>
<evidence type="ECO:0000256" key="1">
    <source>
        <dbReference type="SAM" id="MobiDB-lite"/>
    </source>
</evidence>
<sequence length="599" mass="68387">MFQQLCVALKLLGVSRYTWRSFKVMKSVERLAEDERKEKEEKESLEKKEKKNSKQTEEDVEKEIIRRYRIQKWKEKELKKVSQYWIVYAAVSMWDGYADQFARYVPFYFTLKFIMLIFLFFPQLHGPEVIYKELVFPYISNKNFQHVVDTILLAMWDYTNDATDFVVSGPGKFAVATKDAVLDSYQSASESLTTYSDNTKAYLTETNEKVYNSLSKANQDIVDSFNRTIAATVAVPVSVWNSMVAFPAAVGNYVSSSTQAVKDNITSNVETAHNSVISRAQAVDETVNSTFESIGHSINSRIEATDNAIRGTWPVSYFYPDSNQETNDVIQDVENEDEVILPVINKPKKKKNRKKRAKNLLAKLGGVEDPYAFERYERQKARVAAAEKEQLEAAAAALAAATVALAAEQEAEKAPEPEQSLLRNAFERFKYIGGYFNDSDDAKQTTDKIQEDSCTDATNDEPVASKKNVRRRSILRGSLKRNSAKRSSIKRENKDKENLDGDGKQRNDKPVVSKKKAKRRSILRRSVKRNSRNLENDEQTEPEPVTTLTEAENEASKQQEQEKEKGFLERYFYFGSENQKETDANANSGWFDNINIFGP</sequence>
<organism evidence="3">
    <name type="scientific">Aplanochytrium stocchinoi</name>
    <dbReference type="NCBI Taxonomy" id="215587"/>
    <lineage>
        <taxon>Eukaryota</taxon>
        <taxon>Sar</taxon>
        <taxon>Stramenopiles</taxon>
        <taxon>Bigyra</taxon>
        <taxon>Labyrinthulomycetes</taxon>
        <taxon>Thraustochytrida</taxon>
        <taxon>Thraustochytriidae</taxon>
        <taxon>Aplanochytrium</taxon>
    </lineage>
</organism>
<evidence type="ECO:0000313" key="3">
    <source>
        <dbReference type="EMBL" id="CAE0438773.1"/>
    </source>
</evidence>
<feature type="compositionally biased region" description="Basic residues" evidence="1">
    <location>
        <begin position="467"/>
        <end position="488"/>
    </location>
</feature>
<keyword evidence="2" id="KW-0472">Membrane</keyword>
<protein>
    <recommendedName>
        <fullName evidence="4">Receptor expression-enhancing protein</fullName>
    </recommendedName>
</protein>
<keyword evidence="2" id="KW-1133">Transmembrane helix</keyword>
<feature type="compositionally biased region" description="Basic and acidic residues" evidence="1">
    <location>
        <begin position="489"/>
        <end position="511"/>
    </location>
</feature>
<name>A0A7S3LQD0_9STRA</name>